<accession>A0A4Y2QT94</accession>
<protein>
    <submittedName>
        <fullName evidence="2">Uncharacterized protein</fullName>
    </submittedName>
</protein>
<keyword evidence="3" id="KW-1185">Reference proteome</keyword>
<comment type="caution">
    <text evidence="2">The sequence shown here is derived from an EMBL/GenBank/DDBJ whole genome shotgun (WGS) entry which is preliminary data.</text>
</comment>
<evidence type="ECO:0000313" key="3">
    <source>
        <dbReference type="Proteomes" id="UP000499080"/>
    </source>
</evidence>
<reference evidence="2 3" key="1">
    <citation type="journal article" date="2019" name="Sci. Rep.">
        <title>Orb-weaving spider Araneus ventricosus genome elucidates the spidroin gene catalogue.</title>
        <authorList>
            <person name="Kono N."/>
            <person name="Nakamura H."/>
            <person name="Ohtoshi R."/>
            <person name="Moran D.A.P."/>
            <person name="Shinohara A."/>
            <person name="Yoshida Y."/>
            <person name="Fujiwara M."/>
            <person name="Mori M."/>
            <person name="Tomita M."/>
            <person name="Arakawa K."/>
        </authorList>
    </citation>
    <scope>NUCLEOTIDE SEQUENCE [LARGE SCALE GENOMIC DNA]</scope>
</reference>
<proteinExistence type="predicted"/>
<sequence>MSRPQVAIRHPSLSSRLMFYTMRGWKLQAWRLVPALPLASSNSGGPARHSLVMARCIIGVSSSYSTYSGGLTRVSSRRATTPNPFKGSLSLKGTPTIRT</sequence>
<dbReference type="Proteomes" id="UP000499080">
    <property type="component" value="Unassembled WGS sequence"/>
</dbReference>
<organism evidence="2 3">
    <name type="scientific">Araneus ventricosus</name>
    <name type="common">Orbweaver spider</name>
    <name type="synonym">Epeira ventricosa</name>
    <dbReference type="NCBI Taxonomy" id="182803"/>
    <lineage>
        <taxon>Eukaryota</taxon>
        <taxon>Metazoa</taxon>
        <taxon>Ecdysozoa</taxon>
        <taxon>Arthropoda</taxon>
        <taxon>Chelicerata</taxon>
        <taxon>Arachnida</taxon>
        <taxon>Araneae</taxon>
        <taxon>Araneomorphae</taxon>
        <taxon>Entelegynae</taxon>
        <taxon>Araneoidea</taxon>
        <taxon>Araneidae</taxon>
        <taxon>Araneus</taxon>
    </lineage>
</organism>
<dbReference type="AlphaFoldDB" id="A0A4Y2QT94"/>
<dbReference type="EMBL" id="BGPR01140456">
    <property type="protein sequence ID" value="GBN66543.1"/>
    <property type="molecule type" value="Genomic_DNA"/>
</dbReference>
<gene>
    <name evidence="2" type="ORF">AVEN_6866_1</name>
</gene>
<evidence type="ECO:0000256" key="1">
    <source>
        <dbReference type="SAM" id="MobiDB-lite"/>
    </source>
</evidence>
<feature type="region of interest" description="Disordered" evidence="1">
    <location>
        <begin position="75"/>
        <end position="99"/>
    </location>
</feature>
<evidence type="ECO:0000313" key="2">
    <source>
        <dbReference type="EMBL" id="GBN66543.1"/>
    </source>
</evidence>
<name>A0A4Y2QT94_ARAVE</name>